<evidence type="ECO:0000256" key="2">
    <source>
        <dbReference type="ARBA" id="ARBA00022692"/>
    </source>
</evidence>
<dbReference type="PANTHER" id="PTHR30221:SF8">
    <property type="entry name" value="SMALL-CONDUCTANCE MECHANOSENSITIVE CHANNEL"/>
    <property type="match status" value="1"/>
</dbReference>
<dbReference type="RefSeq" id="WP_344932038.1">
    <property type="nucleotide sequence ID" value="NZ_BAABDM010000001.1"/>
</dbReference>
<keyword evidence="8" id="KW-1185">Reference proteome</keyword>
<name>A0ABP7W9E9_9GAMM</name>
<feature type="transmembrane region" description="Helical" evidence="5">
    <location>
        <begin position="91"/>
        <end position="108"/>
    </location>
</feature>
<dbReference type="PANTHER" id="PTHR30221">
    <property type="entry name" value="SMALL-CONDUCTANCE MECHANOSENSITIVE CHANNEL"/>
    <property type="match status" value="1"/>
</dbReference>
<keyword evidence="5" id="KW-0406">Ion transport</keyword>
<evidence type="ECO:0000256" key="5">
    <source>
        <dbReference type="RuleBase" id="RU369025"/>
    </source>
</evidence>
<evidence type="ECO:0000259" key="6">
    <source>
        <dbReference type="Pfam" id="PF00924"/>
    </source>
</evidence>
<comment type="subcellular location">
    <subcellularLocation>
        <location evidence="5">Cell inner membrane</location>
        <topology evidence="5">Multi-pass membrane protein</topology>
    </subcellularLocation>
    <subcellularLocation>
        <location evidence="1">Membrane</location>
    </subcellularLocation>
</comment>
<sequence length="191" mass="21030">MSKFLIVLLAVGVMFYVNRVLNTMLIDFAEKNQRSALRVGYVRKTLNFGSLILGFVLVCFFLGLGYHQVFIFISSFLAVLGIALIAQWSMLSHLTAGVIIFFAFPYGIGDRIRVVDKDDDISGRILEIALFHVLIRRDDGTTVVYPNSMMLQKAVIKLNANSSLAARAEGSGLPADLGAAPAQQKEIDDQV</sequence>
<dbReference type="InterPro" id="IPR006685">
    <property type="entry name" value="MscS_channel_2nd"/>
</dbReference>
<evidence type="ECO:0000313" key="7">
    <source>
        <dbReference type="EMBL" id="GAA4084160.1"/>
    </source>
</evidence>
<keyword evidence="5" id="KW-0813">Transport</keyword>
<comment type="function">
    <text evidence="5">Mechanosensitive channel that participates in the regulation of osmotic pressure changes within the cell, opening in response to stretch forces in the membrane lipid bilayer, without the need for other proteins. Contributes to normal resistance to hypoosmotic shock. Forms an ion channel of 1.0 nanosiemens conductance with a slight preference for anions.</text>
</comment>
<dbReference type="InterPro" id="IPR010920">
    <property type="entry name" value="LSM_dom_sf"/>
</dbReference>
<accession>A0ABP7W9E9</accession>
<keyword evidence="5" id="KW-1003">Cell membrane</keyword>
<evidence type="ECO:0000313" key="8">
    <source>
        <dbReference type="Proteomes" id="UP001500392"/>
    </source>
</evidence>
<dbReference type="SUPFAM" id="SSF50182">
    <property type="entry name" value="Sm-like ribonucleoproteins"/>
    <property type="match status" value="1"/>
</dbReference>
<dbReference type="InterPro" id="IPR045275">
    <property type="entry name" value="MscS_archaea/bacteria_type"/>
</dbReference>
<comment type="similarity">
    <text evidence="5">Belongs to the MscS (TC 1.A.23) family.</text>
</comment>
<organism evidence="7 8">
    <name type="scientific">Zhongshania borealis</name>
    <dbReference type="NCBI Taxonomy" id="889488"/>
    <lineage>
        <taxon>Bacteria</taxon>
        <taxon>Pseudomonadati</taxon>
        <taxon>Pseudomonadota</taxon>
        <taxon>Gammaproteobacteria</taxon>
        <taxon>Cellvibrionales</taxon>
        <taxon>Spongiibacteraceae</taxon>
        <taxon>Zhongshania</taxon>
    </lineage>
</organism>
<gene>
    <name evidence="7" type="ORF">GCM10022414_03610</name>
</gene>
<dbReference type="Gene3D" id="2.30.30.60">
    <property type="match status" value="1"/>
</dbReference>
<keyword evidence="3 5" id="KW-1133">Transmembrane helix</keyword>
<reference evidence="8" key="1">
    <citation type="journal article" date="2019" name="Int. J. Syst. Evol. Microbiol.">
        <title>The Global Catalogue of Microorganisms (GCM) 10K type strain sequencing project: providing services to taxonomists for standard genome sequencing and annotation.</title>
        <authorList>
            <consortium name="The Broad Institute Genomics Platform"/>
            <consortium name="The Broad Institute Genome Sequencing Center for Infectious Disease"/>
            <person name="Wu L."/>
            <person name="Ma J."/>
        </authorList>
    </citation>
    <scope>NUCLEOTIDE SEQUENCE [LARGE SCALE GENOMIC DNA]</scope>
    <source>
        <strain evidence="8">JCM 17304</strain>
    </source>
</reference>
<comment type="subunit">
    <text evidence="5">Homoheptamer.</text>
</comment>
<dbReference type="Proteomes" id="UP001500392">
    <property type="component" value="Unassembled WGS sequence"/>
</dbReference>
<feature type="transmembrane region" description="Helical" evidence="5">
    <location>
        <begin position="46"/>
        <end position="64"/>
    </location>
</feature>
<dbReference type="InterPro" id="IPR023408">
    <property type="entry name" value="MscS_beta-dom_sf"/>
</dbReference>
<dbReference type="Pfam" id="PF00924">
    <property type="entry name" value="MS_channel_2nd"/>
    <property type="match status" value="1"/>
</dbReference>
<evidence type="ECO:0000256" key="3">
    <source>
        <dbReference type="ARBA" id="ARBA00022989"/>
    </source>
</evidence>
<evidence type="ECO:0000256" key="1">
    <source>
        <dbReference type="ARBA" id="ARBA00004370"/>
    </source>
</evidence>
<evidence type="ECO:0000256" key="4">
    <source>
        <dbReference type="ARBA" id="ARBA00023136"/>
    </source>
</evidence>
<comment type="caution">
    <text evidence="5">Lacks conserved residue(s) required for the propagation of feature annotation.</text>
</comment>
<keyword evidence="5" id="KW-0407">Ion channel</keyword>
<proteinExistence type="inferred from homology"/>
<feature type="domain" description="Mechanosensitive ion channel MscS" evidence="6">
    <location>
        <begin position="91"/>
        <end position="156"/>
    </location>
</feature>
<keyword evidence="5" id="KW-0997">Cell inner membrane</keyword>
<keyword evidence="2 5" id="KW-0812">Transmembrane</keyword>
<dbReference type="EMBL" id="BAABDM010000001">
    <property type="protein sequence ID" value="GAA4084160.1"/>
    <property type="molecule type" value="Genomic_DNA"/>
</dbReference>
<keyword evidence="4 5" id="KW-0472">Membrane</keyword>
<comment type="caution">
    <text evidence="7">The sequence shown here is derived from an EMBL/GenBank/DDBJ whole genome shotgun (WGS) entry which is preliminary data.</text>
</comment>
<protein>
    <recommendedName>
        <fullName evidence="5">Small-conductance mechanosensitive channel</fullName>
    </recommendedName>
</protein>